<evidence type="ECO:0000313" key="7">
    <source>
        <dbReference type="EMBL" id="MFM2720986.1"/>
    </source>
</evidence>
<organism evidence="7 8">
    <name type="scientific">Microbacterium mcarthurae</name>
    <dbReference type="NCBI Taxonomy" id="3035918"/>
    <lineage>
        <taxon>Bacteria</taxon>
        <taxon>Bacillati</taxon>
        <taxon>Actinomycetota</taxon>
        <taxon>Actinomycetes</taxon>
        <taxon>Micrococcales</taxon>
        <taxon>Microbacteriaceae</taxon>
        <taxon>Microbacterium</taxon>
    </lineage>
</organism>
<feature type="transmembrane region" description="Helical" evidence="6">
    <location>
        <begin position="98"/>
        <end position="115"/>
    </location>
</feature>
<accession>A0ABW9GIE7</accession>
<evidence type="ECO:0000256" key="1">
    <source>
        <dbReference type="ARBA" id="ARBA00004141"/>
    </source>
</evidence>
<evidence type="ECO:0000256" key="4">
    <source>
        <dbReference type="ARBA" id="ARBA00022989"/>
    </source>
</evidence>
<feature type="transmembrane region" description="Helical" evidence="6">
    <location>
        <begin position="121"/>
        <end position="139"/>
    </location>
</feature>
<reference evidence="7 8" key="1">
    <citation type="submission" date="2023-03" db="EMBL/GenBank/DDBJ databases">
        <title>MT1 and MT2 Draft Genomes of Novel Species.</title>
        <authorList>
            <person name="Venkateswaran K."/>
        </authorList>
    </citation>
    <scope>NUCLEOTIDE SEQUENCE [LARGE SCALE GENOMIC DNA]</scope>
    <source>
        <strain evidence="7 8">IF8SW-P5</strain>
    </source>
</reference>
<evidence type="ECO:0000256" key="2">
    <source>
        <dbReference type="ARBA" id="ARBA00007524"/>
    </source>
</evidence>
<comment type="caution">
    <text evidence="7">The sequence shown here is derived from an EMBL/GenBank/DDBJ whole genome shotgun (WGS) entry which is preliminary data.</text>
</comment>
<dbReference type="RefSeq" id="WP_239275786.1">
    <property type="nucleotide sequence ID" value="NZ_JAROCE010000003.1"/>
</dbReference>
<feature type="transmembrane region" description="Helical" evidence="6">
    <location>
        <begin position="151"/>
        <end position="175"/>
    </location>
</feature>
<dbReference type="Gene3D" id="1.20.1260.100">
    <property type="entry name" value="TspO/MBR protein"/>
    <property type="match status" value="1"/>
</dbReference>
<evidence type="ECO:0000256" key="6">
    <source>
        <dbReference type="SAM" id="Phobius"/>
    </source>
</evidence>
<dbReference type="InterPro" id="IPR038330">
    <property type="entry name" value="TspO/MBR-related_sf"/>
</dbReference>
<comment type="subcellular location">
    <subcellularLocation>
        <location evidence="1">Membrane</location>
        <topology evidence="1">Multi-pass membrane protein</topology>
    </subcellularLocation>
</comment>
<evidence type="ECO:0000313" key="8">
    <source>
        <dbReference type="Proteomes" id="UP001630303"/>
    </source>
</evidence>
<keyword evidence="3 6" id="KW-0812">Transmembrane</keyword>
<dbReference type="InterPro" id="IPR004307">
    <property type="entry name" value="TspO_MBR"/>
</dbReference>
<feature type="transmembrane region" description="Helical" evidence="6">
    <location>
        <begin position="195"/>
        <end position="212"/>
    </location>
</feature>
<comment type="similarity">
    <text evidence="2">Belongs to the TspO/BZRP family.</text>
</comment>
<feature type="transmembrane region" description="Helical" evidence="6">
    <location>
        <begin position="67"/>
        <end position="86"/>
    </location>
</feature>
<dbReference type="Pfam" id="PF03073">
    <property type="entry name" value="TspO_MBR"/>
    <property type="match status" value="1"/>
</dbReference>
<keyword evidence="4 6" id="KW-1133">Transmembrane helix</keyword>
<dbReference type="EMBL" id="JAROCE010000003">
    <property type="protein sequence ID" value="MFM2720986.1"/>
    <property type="molecule type" value="Genomic_DNA"/>
</dbReference>
<feature type="transmembrane region" description="Helical" evidence="6">
    <location>
        <begin position="246"/>
        <end position="270"/>
    </location>
</feature>
<proteinExistence type="inferred from homology"/>
<sequence length="275" mass="28755">MNARDHATTTARGSDLARQIVVLSAVSFMLIAAVIGSGAFGNTAVEDQQGGALDTDGSYLAPAGPAFSIWSVIYLGLIAYAVWQALPRQRASARQRAMGWPIAVTMVLNGLWLVAARFGTLFLTVVVIVLLLAALGWAFRTAVVTRDPRGGVVDSVLIDGVTGLHLGWVTLATVANTAAWLTTVVPPSWEDAADAIGVAVLVVVALIGLAIAWRSDWRVAPALALAWGLSWLAVERLTGEPTSTPIAIAAVIVALVVLLPPLAVSGLRLIRPSID</sequence>
<protein>
    <submittedName>
        <fullName evidence="7">Tryptophan-rich sensory protein</fullName>
    </submittedName>
</protein>
<gene>
    <name evidence="7" type="ORF">P5G46_10780</name>
</gene>
<dbReference type="Proteomes" id="UP001630303">
    <property type="component" value="Unassembled WGS sequence"/>
</dbReference>
<evidence type="ECO:0000256" key="3">
    <source>
        <dbReference type="ARBA" id="ARBA00022692"/>
    </source>
</evidence>
<name>A0ABW9GIE7_9MICO</name>
<dbReference type="PANTHER" id="PTHR33802">
    <property type="entry name" value="SI:CH211-161H7.5-RELATED"/>
    <property type="match status" value="1"/>
</dbReference>
<keyword evidence="8" id="KW-1185">Reference proteome</keyword>
<feature type="transmembrane region" description="Helical" evidence="6">
    <location>
        <begin position="20"/>
        <end position="40"/>
    </location>
</feature>
<dbReference type="PANTHER" id="PTHR33802:SF1">
    <property type="entry name" value="XK-RELATED PROTEIN"/>
    <property type="match status" value="1"/>
</dbReference>
<feature type="transmembrane region" description="Helical" evidence="6">
    <location>
        <begin position="219"/>
        <end position="234"/>
    </location>
</feature>
<keyword evidence="5 6" id="KW-0472">Membrane</keyword>
<evidence type="ECO:0000256" key="5">
    <source>
        <dbReference type="ARBA" id="ARBA00023136"/>
    </source>
</evidence>